<evidence type="ECO:0000313" key="3">
    <source>
        <dbReference type="EMBL" id="EER20335.1"/>
    </source>
</evidence>
<evidence type="ECO:0000256" key="1">
    <source>
        <dbReference type="SAM" id="MobiDB-lite"/>
    </source>
</evidence>
<feature type="region of interest" description="Disordered" evidence="1">
    <location>
        <begin position="620"/>
        <end position="639"/>
    </location>
</feature>
<keyword evidence="4" id="KW-1185">Reference proteome</keyword>
<gene>
    <name evidence="3" type="ORF">Pmar_PMAR010070</name>
</gene>
<dbReference type="InterPro" id="IPR032817">
    <property type="entry name" value="Mon2_C"/>
</dbReference>
<feature type="region of interest" description="Disordered" evidence="1">
    <location>
        <begin position="1"/>
        <end position="23"/>
    </location>
</feature>
<dbReference type="OrthoDB" id="294853at2759"/>
<protein>
    <recommendedName>
        <fullName evidence="2">Mon2 C-terminal domain-containing protein</fullName>
    </recommendedName>
</protein>
<dbReference type="OMA" id="EIRATHC"/>
<dbReference type="Proteomes" id="UP000007800">
    <property type="component" value="Unassembled WGS sequence"/>
</dbReference>
<feature type="compositionally biased region" description="Low complexity" evidence="1">
    <location>
        <begin position="1"/>
        <end position="13"/>
    </location>
</feature>
<sequence length="1291" mass="139329">MNDSDSSPASAAPTGRRDLPTDPKSNRFVELVNSLSHVLHHLWFASVPTPLDTTDSRMMKMSTLLEDADLSTPTTGSDLLTLGVSHVFAGEGRVSLLDCLADSDPPSSVNPSFGAALAADTILLLVDHIESRDMLACSWAPLLSSLSLLLSVRLPRSRSQMSDETTMMTDDDEAFDIFLQSVLSALERLLLQCSKYPQLSSGRDSCLEALAKESLPRKDALRLDCHTATCAKGFLNICHRSGERLSVPGWTLALKTFETLCLRFISPEQQSSAANSDSGLECQMLAVSMDSLFSTSPEADGSFVDMVDALVHRDTCWSLERLAMALTSAEPRRLDLVLTTIVTPALETSIHPEEAAVCIGKVLVGHISNQGCCVKGLIEPLKAFTTSAPETVVSILKDLMVHSPVATKLDTEGWVCLSELVRDLCDVPTVVAASQASSIGKRSSQLMVNQLHLSVYSLLEVLVMECIDVLPNSSLALLIDGLQRLSTNSVINTSLKALGLLWNVSDALMSRMSGGRGGGVSDHSRRHYSTGSSTGDGNPANAEPITFDPQESGRLWFDLLTKFKSASLDPRPAVRHCAIRTMVSMLNAACGCPEVHAASAVGVMCDTLAEVVAASTTATTLNGSQEDDRSNRGSSEGLIVHHSRDSVQKQWSETCVLVLEGSVSIASKYHTLMTAEEFDTPSLAILDFIQPRLAGREGEVHAACANALVELLRLGATDKDTKLWSRGWQLVAYIADTLVEESLTSEEPSVLLPLNLAELIKEPQSLAAFRCDDVIVLALLVMATVTRPSTYLQSALPFKDVWIPTMLSDPTKRGAAASSAGRNGVSAGLCEVASRGRCAQLLWGKTGSSASWEARYRRLPEALKGPVVEARARDESCDECHQPSSTKAILFSRTAQRLPHKFMELWSVLDLVATSDVPEGSLEVLVQLLCNAFLDPQYCLRDSLTAALAVRAGNTCEIIARKLSLSSEVKSVVLEATTSAAIDLLRTYYAGGTGGGQSWKASGLWELAAEMVSTSLDGLSFQGTTAEELQPFWSDCVEELCKKLPSVLQIHYRYSHQRAVSGPVDGNREADYKADWATVSAVAVLIALCRSKFADPTKVVELTSKLCDTKARGGGDLGRCALRVLFAVASPSGMLWSSEDIKATSIKVAERWVGHRYTTEGHLNATTPSSPTDYGARDAGMEISSQLRMLGTSELCRRICCTLSQYAEDEQATTDDPMAHHRTEQVLFVLGRLCDVADEQLLLATLPALSKLVATTKDERVRRGVPRVMLTLGEVMGSKAAYKQLVGSDFV</sequence>
<dbReference type="Pfam" id="PF16206">
    <property type="entry name" value="Mon2_C"/>
    <property type="match status" value="1"/>
</dbReference>
<dbReference type="InParanoid" id="C5K4R3"/>
<feature type="region of interest" description="Disordered" evidence="1">
    <location>
        <begin position="515"/>
        <end position="545"/>
    </location>
</feature>
<reference evidence="3 4" key="1">
    <citation type="submission" date="2008-07" db="EMBL/GenBank/DDBJ databases">
        <authorList>
            <person name="El-Sayed N."/>
            <person name="Caler E."/>
            <person name="Inman J."/>
            <person name="Amedeo P."/>
            <person name="Hass B."/>
            <person name="Wortman J."/>
        </authorList>
    </citation>
    <scope>NUCLEOTIDE SEQUENCE [LARGE SCALE GENOMIC DNA]</scope>
    <source>
        <strain evidence="4">ATCC 50983 / TXsc</strain>
    </source>
</reference>
<dbReference type="InterPro" id="IPR016024">
    <property type="entry name" value="ARM-type_fold"/>
</dbReference>
<evidence type="ECO:0000313" key="4">
    <source>
        <dbReference type="Proteomes" id="UP000007800"/>
    </source>
</evidence>
<dbReference type="SUPFAM" id="SSF48371">
    <property type="entry name" value="ARM repeat"/>
    <property type="match status" value="1"/>
</dbReference>
<evidence type="ECO:0000259" key="2">
    <source>
        <dbReference type="Pfam" id="PF16206"/>
    </source>
</evidence>
<dbReference type="EMBL" id="GG670562">
    <property type="protein sequence ID" value="EER20335.1"/>
    <property type="molecule type" value="Genomic_DNA"/>
</dbReference>
<organism evidence="4">
    <name type="scientific">Perkinsus marinus (strain ATCC 50983 / TXsc)</name>
    <dbReference type="NCBI Taxonomy" id="423536"/>
    <lineage>
        <taxon>Eukaryota</taxon>
        <taxon>Sar</taxon>
        <taxon>Alveolata</taxon>
        <taxon>Perkinsozoa</taxon>
        <taxon>Perkinsea</taxon>
        <taxon>Perkinsida</taxon>
        <taxon>Perkinsidae</taxon>
        <taxon>Perkinsus</taxon>
    </lineage>
</organism>
<accession>C5K4R3</accession>
<feature type="domain" description="Mon2 C-terminal" evidence="2">
    <location>
        <begin position="467"/>
        <end position="721"/>
    </location>
</feature>
<dbReference type="GeneID" id="9053888"/>
<name>C5K4R3_PERM5</name>
<dbReference type="RefSeq" id="XP_002788539.1">
    <property type="nucleotide sequence ID" value="XM_002788493.1"/>
</dbReference>
<proteinExistence type="predicted"/>